<evidence type="ECO:0000256" key="7">
    <source>
        <dbReference type="RuleBase" id="RU363080"/>
    </source>
</evidence>
<evidence type="ECO:0000256" key="2">
    <source>
        <dbReference type="ARBA" id="ARBA00022528"/>
    </source>
</evidence>
<proteinExistence type="inferred from homology"/>
<dbReference type="GO" id="GO:0009535">
    <property type="term" value="C:chloroplast thylakoid membrane"/>
    <property type="evidence" value="ECO:0007669"/>
    <property type="project" value="UniProtKB-SubCell"/>
</dbReference>
<dbReference type="InterPro" id="IPR022796">
    <property type="entry name" value="Chloroa_b-bind"/>
</dbReference>
<keyword evidence="3 7" id="KW-0602">Photosynthesis</keyword>
<dbReference type="Proteomes" id="UP000485058">
    <property type="component" value="Unassembled WGS sequence"/>
</dbReference>
<sequence>MATMLMKSGALATTKSVAQRPSRQSRKTVVVNAAREMWYPGFDPLRLGVDPDRLKWFREAELTNGRWAMAAVAGILFTDLVGLPKWYDAGAEKYALSNQTLLVIELVVFAFLEAKRYEGYKKTGGTGVAFWFPFDPLGMRSKDMELKELKNGRLAMLAFVGFASTWAVNGKGPIASLADHLADPAHNNIFTSIVGKESVLTVALLCVWPIIIEASKTLSKGQTQPPLFPWNDQWKEVAADRGAADRT</sequence>
<dbReference type="GO" id="GO:0009523">
    <property type="term" value="C:photosystem II"/>
    <property type="evidence" value="ECO:0007669"/>
    <property type="project" value="UniProtKB-KW"/>
</dbReference>
<dbReference type="AlphaFoldDB" id="A0A699Z5E3"/>
<dbReference type="EMBL" id="BLLF01000742">
    <property type="protein sequence ID" value="GFH14568.1"/>
    <property type="molecule type" value="Genomic_DNA"/>
</dbReference>
<dbReference type="InterPro" id="IPR001344">
    <property type="entry name" value="Chloro_AB-bd_pln"/>
</dbReference>
<gene>
    <name evidence="8" type="ORF">HaLaN_10649</name>
</gene>
<feature type="binding site" description="axial binding residue" evidence="6">
    <location>
        <position position="66"/>
    </location>
    <ligand>
        <name>chlorophyll b</name>
        <dbReference type="ChEBI" id="CHEBI:61721"/>
        <label>1</label>
    </ligand>
    <ligandPart>
        <name>Mg</name>
        <dbReference type="ChEBI" id="CHEBI:25107"/>
    </ligandPart>
</feature>
<accession>A0A699Z5E3</accession>
<keyword evidence="9" id="KW-1185">Reference proteome</keyword>
<reference evidence="8 9" key="1">
    <citation type="submission" date="2020-02" db="EMBL/GenBank/DDBJ databases">
        <title>Draft genome sequence of Haematococcus lacustris strain NIES-144.</title>
        <authorList>
            <person name="Morimoto D."/>
            <person name="Nakagawa S."/>
            <person name="Yoshida T."/>
            <person name="Sawayama S."/>
        </authorList>
    </citation>
    <scope>NUCLEOTIDE SEQUENCE [LARGE SCALE GENOMIC DNA]</scope>
    <source>
        <strain evidence="8 9">NIES-144</strain>
    </source>
</reference>
<dbReference type="SUPFAM" id="SSF103511">
    <property type="entry name" value="Chlorophyll a-b binding protein"/>
    <property type="match status" value="1"/>
</dbReference>
<dbReference type="GO" id="GO:0009522">
    <property type="term" value="C:photosystem I"/>
    <property type="evidence" value="ECO:0007669"/>
    <property type="project" value="UniProtKB-KW"/>
</dbReference>
<keyword evidence="7" id="KW-0604">Photosystem II</keyword>
<dbReference type="Pfam" id="PF00504">
    <property type="entry name" value="Chloroa_b-bind"/>
    <property type="match status" value="1"/>
</dbReference>
<evidence type="ECO:0000256" key="4">
    <source>
        <dbReference type="ARBA" id="ARBA00022640"/>
    </source>
</evidence>
<dbReference type="OrthoDB" id="423598at2759"/>
<evidence type="ECO:0000256" key="5">
    <source>
        <dbReference type="ARBA" id="ARBA00022991"/>
    </source>
</evidence>
<evidence type="ECO:0000313" key="9">
    <source>
        <dbReference type="Proteomes" id="UP000485058"/>
    </source>
</evidence>
<name>A0A699Z5E3_HAELA</name>
<keyword evidence="2 7" id="KW-0150">Chloroplast</keyword>
<dbReference type="Gene3D" id="1.10.3460.10">
    <property type="entry name" value="Chlorophyll a/b binding protein domain"/>
    <property type="match status" value="1"/>
</dbReference>
<feature type="binding site" evidence="6">
    <location>
        <position position="96"/>
    </location>
    <ligand>
        <name>chlorophyll a</name>
        <dbReference type="ChEBI" id="CHEBI:58416"/>
        <label>1</label>
    </ligand>
</feature>
<organism evidence="8 9">
    <name type="scientific">Haematococcus lacustris</name>
    <name type="common">Green alga</name>
    <name type="synonym">Haematococcus pluvialis</name>
    <dbReference type="NCBI Taxonomy" id="44745"/>
    <lineage>
        <taxon>Eukaryota</taxon>
        <taxon>Viridiplantae</taxon>
        <taxon>Chlorophyta</taxon>
        <taxon>core chlorophytes</taxon>
        <taxon>Chlorophyceae</taxon>
        <taxon>CS clade</taxon>
        <taxon>Chlamydomonadales</taxon>
        <taxon>Haematococcaceae</taxon>
        <taxon>Haematococcus</taxon>
    </lineage>
</organism>
<dbReference type="PANTHER" id="PTHR21649">
    <property type="entry name" value="CHLOROPHYLL A/B BINDING PROTEIN"/>
    <property type="match status" value="1"/>
</dbReference>
<keyword evidence="7" id="KW-0793">Thylakoid</keyword>
<dbReference type="GO" id="GO:0009765">
    <property type="term" value="P:photosynthesis, light harvesting"/>
    <property type="evidence" value="ECO:0007669"/>
    <property type="project" value="InterPro"/>
</dbReference>
<protein>
    <recommendedName>
        <fullName evidence="7">Chlorophyll a-b binding protein, chloroplastic</fullName>
    </recommendedName>
</protein>
<feature type="binding site" evidence="6">
    <location>
        <position position="147"/>
    </location>
    <ligand>
        <name>chlorophyll a</name>
        <dbReference type="ChEBI" id="CHEBI:58416"/>
        <label>1</label>
    </ligand>
</feature>
<comment type="caution">
    <text evidence="8">The sequence shown here is derived from an EMBL/GenBank/DDBJ whole genome shotgun (WGS) entry which is preliminary data.</text>
</comment>
<keyword evidence="5 7" id="KW-0157">Chromophore</keyword>
<keyword evidence="4 7" id="KW-0934">Plastid</keyword>
<keyword evidence="1 6" id="KW-0148">Chlorophyll</keyword>
<keyword evidence="7" id="KW-0603">Photosystem I</keyword>
<feature type="binding site" evidence="6">
    <location>
        <position position="148"/>
    </location>
    <ligand>
        <name>chlorophyll a</name>
        <dbReference type="ChEBI" id="CHEBI:58416"/>
        <label>1</label>
    </ligand>
</feature>
<feature type="binding site" evidence="6">
    <location>
        <position position="153"/>
    </location>
    <ligand>
        <name>chlorophyll a</name>
        <dbReference type="ChEBI" id="CHEBI:58416"/>
        <label>1</label>
    </ligand>
</feature>
<dbReference type="GO" id="GO:0016168">
    <property type="term" value="F:chlorophyll binding"/>
    <property type="evidence" value="ECO:0007669"/>
    <property type="project" value="UniProtKB-KW"/>
</dbReference>
<evidence type="ECO:0000256" key="1">
    <source>
        <dbReference type="ARBA" id="ARBA00022494"/>
    </source>
</evidence>
<feature type="binding site" description="axial binding residue" evidence="6">
    <location>
        <position position="61"/>
    </location>
    <ligand>
        <name>chlorophyll b</name>
        <dbReference type="ChEBI" id="CHEBI:61721"/>
        <label>1</label>
    </ligand>
    <ligandPart>
        <name>Mg</name>
        <dbReference type="ChEBI" id="CHEBI:25107"/>
    </ligandPart>
</feature>
<feature type="binding site" evidence="6">
    <location>
        <position position="151"/>
    </location>
    <ligand>
        <name>chlorophyll a</name>
        <dbReference type="ChEBI" id="CHEBI:58416"/>
        <label>1</label>
    </ligand>
</feature>
<comment type="function">
    <text evidence="7">The light-harvesting complex (LHC) functions as a light receptor, it captures and delivers excitation energy to photosystems with which it is closely associated.</text>
</comment>
<evidence type="ECO:0000313" key="8">
    <source>
        <dbReference type="EMBL" id="GFH14568.1"/>
    </source>
</evidence>
<comment type="subcellular location">
    <subcellularLocation>
        <location evidence="7">Plastid</location>
        <location evidence="7">Chloroplast thylakoid membrane</location>
    </subcellularLocation>
</comment>
<evidence type="ECO:0000256" key="3">
    <source>
        <dbReference type="ARBA" id="ARBA00022531"/>
    </source>
</evidence>
<feature type="binding site" evidence="6">
    <location>
        <position position="180"/>
    </location>
    <ligand>
        <name>chlorophyll a</name>
        <dbReference type="ChEBI" id="CHEBI:58416"/>
        <label>1</label>
    </ligand>
</feature>
<comment type="similarity">
    <text evidence="7">Belongs to the light-harvesting chlorophyll a/b-binding (LHC) protein family.</text>
</comment>
<evidence type="ECO:0000256" key="6">
    <source>
        <dbReference type="PIRSR" id="PIRSR601344-1"/>
    </source>
</evidence>